<organism evidence="2">
    <name type="scientific">Solanum chacoense</name>
    <name type="common">Chaco potato</name>
    <dbReference type="NCBI Taxonomy" id="4108"/>
    <lineage>
        <taxon>Eukaryota</taxon>
        <taxon>Viridiplantae</taxon>
        <taxon>Streptophyta</taxon>
        <taxon>Embryophyta</taxon>
        <taxon>Tracheophyta</taxon>
        <taxon>Spermatophyta</taxon>
        <taxon>Magnoliopsida</taxon>
        <taxon>eudicotyledons</taxon>
        <taxon>Gunneridae</taxon>
        <taxon>Pentapetalae</taxon>
        <taxon>asterids</taxon>
        <taxon>lamiids</taxon>
        <taxon>Solanales</taxon>
        <taxon>Solanaceae</taxon>
        <taxon>Solanoideae</taxon>
        <taxon>Solaneae</taxon>
        <taxon>Solanum</taxon>
    </lineage>
</organism>
<protein>
    <submittedName>
        <fullName evidence="2">Putative ovule protein</fullName>
    </submittedName>
</protein>
<evidence type="ECO:0000256" key="1">
    <source>
        <dbReference type="SAM" id="Phobius"/>
    </source>
</evidence>
<evidence type="ECO:0000313" key="2">
    <source>
        <dbReference type="EMBL" id="JAP10157.1"/>
    </source>
</evidence>
<keyword evidence="1" id="KW-0472">Membrane</keyword>
<accession>A0A0V0GQP4</accession>
<sequence>MKMRINPFSSSSFSFFMILSSSFWTIIIIITLYSFLKFHRMMMRVKWGRATETFNSFNIKTIIISRSYYYHLMMIYFWRNNCKIPSFLESLVVVAC</sequence>
<dbReference type="AlphaFoldDB" id="A0A0V0GQP4"/>
<name>A0A0V0GQP4_SOLCH</name>
<dbReference type="EMBL" id="GEDG01033635">
    <property type="protein sequence ID" value="JAP10157.1"/>
    <property type="molecule type" value="Transcribed_RNA"/>
</dbReference>
<keyword evidence="1" id="KW-1133">Transmembrane helix</keyword>
<feature type="transmembrane region" description="Helical" evidence="1">
    <location>
        <begin position="12"/>
        <end position="36"/>
    </location>
</feature>
<proteinExistence type="predicted"/>
<reference evidence="2" key="1">
    <citation type="submission" date="2015-12" db="EMBL/GenBank/DDBJ databases">
        <title>Gene expression during late stages of embryo sac development: a critical building block for successful pollen-pistil interactions.</title>
        <authorList>
            <person name="Liu Y."/>
            <person name="Joly V."/>
            <person name="Sabar M."/>
            <person name="Matton D.P."/>
        </authorList>
    </citation>
    <scope>NUCLEOTIDE SEQUENCE</scope>
</reference>
<keyword evidence="1" id="KW-0812">Transmembrane</keyword>